<protein>
    <submittedName>
        <fullName evidence="2">Thiosulfate dehydrogenase [quinone] large subunit</fullName>
        <ecNumber evidence="2">1.8.5.2</ecNumber>
    </submittedName>
</protein>
<keyword evidence="3" id="KW-1185">Reference proteome</keyword>
<keyword evidence="1" id="KW-0812">Transmembrane</keyword>
<keyword evidence="1" id="KW-0472">Membrane</keyword>
<feature type="transmembrane region" description="Helical" evidence="1">
    <location>
        <begin position="102"/>
        <end position="119"/>
    </location>
</feature>
<dbReference type="EC" id="1.8.5.2" evidence="2"/>
<dbReference type="Proteomes" id="UP000541810">
    <property type="component" value="Unassembled WGS sequence"/>
</dbReference>
<sequence>MKQQQESDVPQADSGLSLAFITLRLWLAARALVTGLEKFSGSKVSDAAVTIDGEVNSYGLTASDSEKVYGLEYYQGVPEALYSKFVSEPLIPEFALSLYDKVLGPALLILGVTLLLGVFTRLSLFLMGLLYTSLTLGLILIKQDAGVAWLGIHVLMVAVALMNVKHNRLALIKKW</sequence>
<accession>A0A7X0H8N6</accession>
<dbReference type="AlphaFoldDB" id="A0A7X0H8N6"/>
<dbReference type="GO" id="GO:0043831">
    <property type="term" value="F:thiosulfate dehydrogenase (quinone) activity"/>
    <property type="evidence" value="ECO:0007669"/>
    <property type="project" value="UniProtKB-EC"/>
</dbReference>
<feature type="transmembrane region" description="Helical" evidence="1">
    <location>
        <begin position="147"/>
        <end position="164"/>
    </location>
</feature>
<dbReference type="RefSeq" id="WP_184678815.1">
    <property type="nucleotide sequence ID" value="NZ_JACHGY010000001.1"/>
</dbReference>
<comment type="caution">
    <text evidence="2">The sequence shown here is derived from an EMBL/GenBank/DDBJ whole genome shotgun (WGS) entry which is preliminary data.</text>
</comment>
<gene>
    <name evidence="2" type="ORF">HNQ40_003143</name>
</gene>
<name>A0A7X0H8N6_9BACT</name>
<reference evidence="2 3" key="1">
    <citation type="submission" date="2020-08" db="EMBL/GenBank/DDBJ databases">
        <title>Genomic Encyclopedia of Type Strains, Phase IV (KMG-IV): sequencing the most valuable type-strain genomes for metagenomic binning, comparative biology and taxonomic classification.</title>
        <authorList>
            <person name="Goeker M."/>
        </authorList>
    </citation>
    <scope>NUCLEOTIDE SEQUENCE [LARGE SCALE GENOMIC DNA]</scope>
    <source>
        <strain evidence="2 3">DSM 103725</strain>
    </source>
</reference>
<evidence type="ECO:0000256" key="1">
    <source>
        <dbReference type="SAM" id="Phobius"/>
    </source>
</evidence>
<evidence type="ECO:0000313" key="3">
    <source>
        <dbReference type="Proteomes" id="UP000541810"/>
    </source>
</evidence>
<keyword evidence="1" id="KW-1133">Transmembrane helix</keyword>
<keyword evidence="2" id="KW-0560">Oxidoreductase</keyword>
<evidence type="ECO:0000313" key="2">
    <source>
        <dbReference type="EMBL" id="MBB6431337.1"/>
    </source>
</evidence>
<proteinExistence type="predicted"/>
<dbReference type="EMBL" id="JACHGY010000001">
    <property type="protein sequence ID" value="MBB6431337.1"/>
    <property type="molecule type" value="Genomic_DNA"/>
</dbReference>
<organism evidence="2 3">
    <name type="scientific">Algisphaera agarilytica</name>
    <dbReference type="NCBI Taxonomy" id="1385975"/>
    <lineage>
        <taxon>Bacteria</taxon>
        <taxon>Pseudomonadati</taxon>
        <taxon>Planctomycetota</taxon>
        <taxon>Phycisphaerae</taxon>
        <taxon>Phycisphaerales</taxon>
        <taxon>Phycisphaeraceae</taxon>
        <taxon>Algisphaera</taxon>
    </lineage>
</organism>